<dbReference type="EMBL" id="BOQM01000045">
    <property type="protein sequence ID" value="GIM87722.1"/>
    <property type="molecule type" value="Genomic_DNA"/>
</dbReference>
<dbReference type="InterPro" id="IPR050367">
    <property type="entry name" value="APC_superfamily"/>
</dbReference>
<feature type="transmembrane region" description="Helical" evidence="6">
    <location>
        <begin position="374"/>
        <end position="402"/>
    </location>
</feature>
<sequence>MSSTATIERPSNVSEALARGRLGVPSVVFFVLSAAAPLTVVAGVVTTGYGVIGVLGIPLAFLAVAALLALFSVGYVAMARRLANAGAFYSYVSRGLGRPAGVGAAWVALIAYNALQVGLYGAIGAAAEPVLDRLFGVSVQWWLVALGAWAVVAVLGLLRVDINGRVLAVLLLAEIAVILVFDLGQLGNPAGGQVSFAAFAPDNLFVPGIGAVLVLAILGFVGFESAVVFSEESKDPRRTVPMATYLSIAIIAGLYALSSWSMTVAVGPDQISEQAGEQSVALIFNLAGEHLGDTVVAIGQVLFLTSVVAAMISFHNTTARYAFALGRERVLPAAFGRTSPRSGAPRTASLAQSTLGLVVILLYAVNGWDPIVQLFYWCGTSGGFGVLLLIATTSVAVIAYFARTGVAETLWRRAVAPGLATVALLGVLTLALINFADLLGVAPDHALRWGVPVAYLAAALLGVVWGLVLRSNRPSTYARIGLGAESAAATVRPETPTVPAVPDRTAAPR</sequence>
<keyword evidence="5 6" id="KW-0472">Membrane</keyword>
<dbReference type="PIRSF" id="PIRSF006060">
    <property type="entry name" value="AA_transporter"/>
    <property type="match status" value="1"/>
</dbReference>
<comment type="subcellular location">
    <subcellularLocation>
        <location evidence="1">Cell membrane</location>
        <topology evidence="1">Multi-pass membrane protein</topology>
    </subcellularLocation>
</comment>
<dbReference type="AlphaFoldDB" id="A0A542XU41"/>
<feature type="transmembrane region" description="Helical" evidence="6">
    <location>
        <begin position="294"/>
        <end position="314"/>
    </location>
</feature>
<reference evidence="8 9" key="1">
    <citation type="submission" date="2019-06" db="EMBL/GenBank/DDBJ databases">
        <title>Sequencing the genomes of 1000 actinobacteria strains.</title>
        <authorList>
            <person name="Klenk H.-P."/>
        </authorList>
    </citation>
    <scope>NUCLEOTIDE SEQUENCE [LARGE SCALE GENOMIC DNA]</scope>
    <source>
        <strain evidence="8 9">DSM 44819</strain>
    </source>
</reference>
<feature type="transmembrane region" description="Helical" evidence="6">
    <location>
        <begin position="100"/>
        <end position="127"/>
    </location>
</feature>
<keyword evidence="3 6" id="KW-0812">Transmembrane</keyword>
<dbReference type="GO" id="GO:0005886">
    <property type="term" value="C:plasma membrane"/>
    <property type="evidence" value="ECO:0007669"/>
    <property type="project" value="UniProtKB-SubCell"/>
</dbReference>
<organism evidence="8 9">
    <name type="scientific">Salinispora arenicola</name>
    <dbReference type="NCBI Taxonomy" id="168697"/>
    <lineage>
        <taxon>Bacteria</taxon>
        <taxon>Bacillati</taxon>
        <taxon>Actinomycetota</taxon>
        <taxon>Actinomycetes</taxon>
        <taxon>Micromonosporales</taxon>
        <taxon>Micromonosporaceae</taxon>
        <taxon>Salinispora</taxon>
    </lineage>
</organism>
<feature type="transmembrane region" description="Helical" evidence="6">
    <location>
        <begin position="347"/>
        <end position="368"/>
    </location>
</feature>
<keyword evidence="10" id="KW-1185">Reference proteome</keyword>
<evidence type="ECO:0000256" key="6">
    <source>
        <dbReference type="SAM" id="Phobius"/>
    </source>
</evidence>
<feature type="transmembrane region" description="Helical" evidence="6">
    <location>
        <begin position="242"/>
        <end position="262"/>
    </location>
</feature>
<evidence type="ECO:0000313" key="10">
    <source>
        <dbReference type="Proteomes" id="UP000677457"/>
    </source>
</evidence>
<evidence type="ECO:0000313" key="8">
    <source>
        <dbReference type="EMBL" id="TQL39360.1"/>
    </source>
</evidence>
<dbReference type="Pfam" id="PF13520">
    <property type="entry name" value="AA_permease_2"/>
    <property type="match status" value="1"/>
</dbReference>
<keyword evidence="2" id="KW-1003">Cell membrane</keyword>
<feature type="transmembrane region" description="Helical" evidence="6">
    <location>
        <begin position="139"/>
        <end position="158"/>
    </location>
</feature>
<dbReference type="GO" id="GO:0022857">
    <property type="term" value="F:transmembrane transporter activity"/>
    <property type="evidence" value="ECO:0007669"/>
    <property type="project" value="InterPro"/>
</dbReference>
<name>A0A542XU41_SALAC</name>
<dbReference type="PANTHER" id="PTHR42770">
    <property type="entry name" value="AMINO ACID TRANSPORTER-RELATED"/>
    <property type="match status" value="1"/>
</dbReference>
<feature type="transmembrane region" description="Helical" evidence="6">
    <location>
        <begin position="414"/>
        <end position="435"/>
    </location>
</feature>
<feature type="transmembrane region" description="Helical" evidence="6">
    <location>
        <begin position="27"/>
        <end position="51"/>
    </location>
</feature>
<dbReference type="PANTHER" id="PTHR42770:SF16">
    <property type="entry name" value="AMINO ACID PERMEASE"/>
    <property type="match status" value="1"/>
</dbReference>
<dbReference type="Proteomes" id="UP000677457">
    <property type="component" value="Unassembled WGS sequence"/>
</dbReference>
<dbReference type="GeneID" id="93773745"/>
<reference evidence="7 10" key="2">
    <citation type="submission" date="2021-03" db="EMBL/GenBank/DDBJ databases">
        <title>Whole genome shotgun sequence of Salinispora arenicola NBRC 105043.</title>
        <authorList>
            <person name="Komaki H."/>
            <person name="Tamura T."/>
        </authorList>
    </citation>
    <scope>NUCLEOTIDE SEQUENCE [LARGE SCALE GENOMIC DNA]</scope>
    <source>
        <strain evidence="7 10">NBRC 105043</strain>
    </source>
</reference>
<protein>
    <submittedName>
        <fullName evidence="7">Amino acid permease</fullName>
    </submittedName>
    <submittedName>
        <fullName evidence="8">Amino acid transporter</fullName>
    </submittedName>
</protein>
<dbReference type="RefSeq" id="WP_016811803.1">
    <property type="nucleotide sequence ID" value="NZ_BOQM01000045.1"/>
</dbReference>
<keyword evidence="4 6" id="KW-1133">Transmembrane helix</keyword>
<comment type="caution">
    <text evidence="8">The sequence shown here is derived from an EMBL/GenBank/DDBJ whole genome shotgun (WGS) entry which is preliminary data.</text>
</comment>
<dbReference type="Proteomes" id="UP000315983">
    <property type="component" value="Unassembled WGS sequence"/>
</dbReference>
<proteinExistence type="predicted"/>
<gene>
    <name evidence="8" type="ORF">FB564_4613</name>
    <name evidence="7" type="ORF">Sar04_44580</name>
</gene>
<evidence type="ECO:0000256" key="5">
    <source>
        <dbReference type="ARBA" id="ARBA00023136"/>
    </source>
</evidence>
<feature type="transmembrane region" description="Helical" evidence="6">
    <location>
        <begin position="165"/>
        <end position="184"/>
    </location>
</feature>
<dbReference type="InterPro" id="IPR002293">
    <property type="entry name" value="AA/rel_permease1"/>
</dbReference>
<dbReference type="EMBL" id="VFOL01000001">
    <property type="protein sequence ID" value="TQL39360.1"/>
    <property type="molecule type" value="Genomic_DNA"/>
</dbReference>
<feature type="transmembrane region" description="Helical" evidence="6">
    <location>
        <begin position="204"/>
        <end position="230"/>
    </location>
</feature>
<evidence type="ECO:0000256" key="2">
    <source>
        <dbReference type="ARBA" id="ARBA00022475"/>
    </source>
</evidence>
<feature type="transmembrane region" description="Helical" evidence="6">
    <location>
        <begin position="447"/>
        <end position="469"/>
    </location>
</feature>
<feature type="transmembrane region" description="Helical" evidence="6">
    <location>
        <begin position="57"/>
        <end position="79"/>
    </location>
</feature>
<evidence type="ECO:0000256" key="4">
    <source>
        <dbReference type="ARBA" id="ARBA00022989"/>
    </source>
</evidence>
<dbReference type="Gene3D" id="1.20.1740.10">
    <property type="entry name" value="Amino acid/polyamine transporter I"/>
    <property type="match status" value="1"/>
</dbReference>
<accession>A0A542XU41</accession>
<evidence type="ECO:0000313" key="9">
    <source>
        <dbReference type="Proteomes" id="UP000315983"/>
    </source>
</evidence>
<evidence type="ECO:0000313" key="7">
    <source>
        <dbReference type="EMBL" id="GIM87722.1"/>
    </source>
</evidence>
<evidence type="ECO:0000256" key="1">
    <source>
        <dbReference type="ARBA" id="ARBA00004651"/>
    </source>
</evidence>
<evidence type="ECO:0000256" key="3">
    <source>
        <dbReference type="ARBA" id="ARBA00022692"/>
    </source>
</evidence>